<dbReference type="AlphaFoldDB" id="A0AAN7EZ64"/>
<organism evidence="2 3">
    <name type="scientific">Quercus rubra</name>
    <name type="common">Northern red oak</name>
    <name type="synonym">Quercus borealis</name>
    <dbReference type="NCBI Taxonomy" id="3512"/>
    <lineage>
        <taxon>Eukaryota</taxon>
        <taxon>Viridiplantae</taxon>
        <taxon>Streptophyta</taxon>
        <taxon>Embryophyta</taxon>
        <taxon>Tracheophyta</taxon>
        <taxon>Spermatophyta</taxon>
        <taxon>Magnoliopsida</taxon>
        <taxon>eudicotyledons</taxon>
        <taxon>Gunneridae</taxon>
        <taxon>Pentapetalae</taxon>
        <taxon>rosids</taxon>
        <taxon>fabids</taxon>
        <taxon>Fagales</taxon>
        <taxon>Fagaceae</taxon>
        <taxon>Quercus</taxon>
    </lineage>
</organism>
<accession>A0AAN7EZ64</accession>
<evidence type="ECO:0000313" key="2">
    <source>
        <dbReference type="EMBL" id="KAK4582285.1"/>
    </source>
</evidence>
<feature type="region of interest" description="Disordered" evidence="1">
    <location>
        <begin position="46"/>
        <end position="67"/>
    </location>
</feature>
<dbReference type="Proteomes" id="UP001324115">
    <property type="component" value="Unassembled WGS sequence"/>
</dbReference>
<keyword evidence="3" id="KW-1185">Reference proteome</keyword>
<gene>
    <name evidence="2" type="ORF">RGQ29_025457</name>
</gene>
<reference evidence="2 3" key="1">
    <citation type="journal article" date="2023" name="G3 (Bethesda)">
        <title>A haplotype-resolved chromosome-scale genome for Quercus rubra L. provides insights into the genetics of adaptive traits for red oak species.</title>
        <authorList>
            <person name="Kapoor B."/>
            <person name="Jenkins J."/>
            <person name="Schmutz J."/>
            <person name="Zhebentyayeva T."/>
            <person name="Kuelheim C."/>
            <person name="Coggeshall M."/>
            <person name="Heim C."/>
            <person name="Lasky J.R."/>
            <person name="Leites L."/>
            <person name="Islam-Faridi N."/>
            <person name="Romero-Severson J."/>
            <person name="DeLeo V.L."/>
            <person name="Lucas S.M."/>
            <person name="Lazic D."/>
            <person name="Gailing O."/>
            <person name="Carlson J."/>
            <person name="Staton M."/>
        </authorList>
    </citation>
    <scope>NUCLEOTIDE SEQUENCE [LARGE SCALE GENOMIC DNA]</scope>
    <source>
        <strain evidence="2">Pseudo-F2</strain>
    </source>
</reference>
<protein>
    <submittedName>
        <fullName evidence="2">Uncharacterized protein</fullName>
    </submittedName>
</protein>
<proteinExistence type="predicted"/>
<sequence length="103" mass="11729">MMANEDYEEVLFSDYDDFISEYEKGKAVIIPGLEWSSDPLLKINLSHPSKIPPPRPTPIPTPLPTIDSNLQPQPQIIELDPFQVPKWFSETEVSAMCGSFLFY</sequence>
<evidence type="ECO:0000256" key="1">
    <source>
        <dbReference type="SAM" id="MobiDB-lite"/>
    </source>
</evidence>
<name>A0AAN7EZ64_QUERU</name>
<feature type="compositionally biased region" description="Pro residues" evidence="1">
    <location>
        <begin position="50"/>
        <end position="63"/>
    </location>
</feature>
<comment type="caution">
    <text evidence="2">The sequence shown here is derived from an EMBL/GenBank/DDBJ whole genome shotgun (WGS) entry which is preliminary data.</text>
</comment>
<dbReference type="EMBL" id="JAXUIC010000007">
    <property type="protein sequence ID" value="KAK4582285.1"/>
    <property type="molecule type" value="Genomic_DNA"/>
</dbReference>
<evidence type="ECO:0000313" key="3">
    <source>
        <dbReference type="Proteomes" id="UP001324115"/>
    </source>
</evidence>